<dbReference type="PANTHER" id="PTHR45982:SF1">
    <property type="entry name" value="REGULATOR OF CHROMOSOME CONDENSATION"/>
    <property type="match status" value="1"/>
</dbReference>
<evidence type="ECO:0000313" key="2">
    <source>
        <dbReference type="EMBL" id="KAK5779000.1"/>
    </source>
</evidence>
<evidence type="ECO:0000313" key="3">
    <source>
        <dbReference type="Proteomes" id="UP001306508"/>
    </source>
</evidence>
<dbReference type="AlphaFoldDB" id="A0AAN7WG96"/>
<gene>
    <name evidence="2" type="ORF">RI543_003620</name>
</gene>
<protein>
    <submittedName>
        <fullName evidence="2">Uncharacterized protein</fullName>
    </submittedName>
</protein>
<dbReference type="InterPro" id="IPR000408">
    <property type="entry name" value="Reg_chr_condens"/>
</dbReference>
<dbReference type="Gene3D" id="2.130.10.30">
    <property type="entry name" value="Regulator of chromosome condensation 1/beta-lactamase-inhibitor protein II"/>
    <property type="match status" value="2"/>
</dbReference>
<dbReference type="Pfam" id="PF13540">
    <property type="entry name" value="RCC1_2"/>
    <property type="match status" value="1"/>
</dbReference>
<organism evidence="2 3">
    <name type="scientific">Arxiozyma heterogenica</name>
    <dbReference type="NCBI Taxonomy" id="278026"/>
    <lineage>
        <taxon>Eukaryota</taxon>
        <taxon>Fungi</taxon>
        <taxon>Dikarya</taxon>
        <taxon>Ascomycota</taxon>
        <taxon>Saccharomycotina</taxon>
        <taxon>Saccharomycetes</taxon>
        <taxon>Saccharomycetales</taxon>
        <taxon>Saccharomycetaceae</taxon>
        <taxon>Arxiozyma</taxon>
    </lineage>
</organism>
<reference evidence="3" key="1">
    <citation type="submission" date="2023-07" db="EMBL/GenBank/DDBJ databases">
        <title>A draft genome of Kazachstania heterogenica Y-27499.</title>
        <authorList>
            <person name="Donic C."/>
            <person name="Kralova J.S."/>
            <person name="Fidel L."/>
            <person name="Ben-Dor S."/>
            <person name="Jung S."/>
        </authorList>
    </citation>
    <scope>NUCLEOTIDE SEQUENCE [LARGE SCALE GENOMIC DNA]</scope>
    <source>
        <strain evidence="3">Y27499</strain>
    </source>
</reference>
<accession>A0AAN7WG96</accession>
<dbReference type="SUPFAM" id="SSF50985">
    <property type="entry name" value="RCC1/BLIP-II"/>
    <property type="match status" value="1"/>
</dbReference>
<feature type="repeat" description="RCC1" evidence="1">
    <location>
        <begin position="3"/>
        <end position="68"/>
    </location>
</feature>
<dbReference type="EMBL" id="JAWIZZ010000048">
    <property type="protein sequence ID" value="KAK5779000.1"/>
    <property type="molecule type" value="Genomic_DNA"/>
</dbReference>
<comment type="caution">
    <text evidence="2">The sequence shown here is derived from an EMBL/GenBank/DDBJ whole genome shotgun (WGS) entry which is preliminary data.</text>
</comment>
<name>A0AAN7WG96_9SACH</name>
<dbReference type="PROSITE" id="PS50012">
    <property type="entry name" value="RCC1_3"/>
    <property type="match status" value="1"/>
</dbReference>
<evidence type="ECO:0000256" key="1">
    <source>
        <dbReference type="PROSITE-ProRule" id="PRU00235"/>
    </source>
</evidence>
<dbReference type="InterPro" id="IPR051553">
    <property type="entry name" value="Ran_GTPase-activating"/>
</dbReference>
<dbReference type="InterPro" id="IPR009091">
    <property type="entry name" value="RCC1/BLIP-II"/>
</dbReference>
<sequence length="402" mass="44617">MGFKVYSFGSNGKNQLGFPHGEDLMVPQLTLSTDVGLDAAFEALFLSTNGQLQKIACGGNHTVILLRDGGILMTGNNESGQLLGDINCKSINRWTKPDDTWNFGYQEGSKVTGQSEKNNNNIEYVVDVTCGWDFTMVMTSLNKVYIRGQGLKGELGAGPDIVQSSKFIEVFHSDDLTDKIQIFSSFQNCVILVTNRANGYSKVYGWGSNIKCQLWSPKCKSVFEPSLIYETQDHVIDYVSMGKDFMVYIDANGSIVHTTGNLPKTFDLESWRNRINLTVLSMWSSIHIIQKTPTFKISSYGFNMHNQLLKNDDVTGLKVNTVALGSEHGIMVCDEDDKVSVRCWGWGEHGNCGSLQKNKSIIINDRSNESSLLNEVMSISKENETRVDVFGGCANTWIVISD</sequence>
<keyword evidence="3" id="KW-1185">Reference proteome</keyword>
<dbReference type="Proteomes" id="UP001306508">
    <property type="component" value="Unassembled WGS sequence"/>
</dbReference>
<dbReference type="PANTHER" id="PTHR45982">
    <property type="entry name" value="REGULATOR OF CHROMOSOME CONDENSATION"/>
    <property type="match status" value="1"/>
</dbReference>
<proteinExistence type="predicted"/>